<evidence type="ECO:0000313" key="2">
    <source>
        <dbReference type="EMBL" id="MFC4127503.1"/>
    </source>
</evidence>
<evidence type="ECO:0008006" key="4">
    <source>
        <dbReference type="Google" id="ProtNLM"/>
    </source>
</evidence>
<dbReference type="EMBL" id="JBHSBA010000014">
    <property type="protein sequence ID" value="MFC4127503.1"/>
    <property type="molecule type" value="Genomic_DNA"/>
</dbReference>
<dbReference type="RefSeq" id="WP_378552938.1">
    <property type="nucleotide sequence ID" value="NZ_JBHSBA010000014.1"/>
</dbReference>
<evidence type="ECO:0000256" key="1">
    <source>
        <dbReference type="SAM" id="SignalP"/>
    </source>
</evidence>
<reference evidence="3" key="1">
    <citation type="journal article" date="2019" name="Int. J. Syst. Evol. Microbiol.">
        <title>The Global Catalogue of Microorganisms (GCM) 10K type strain sequencing project: providing services to taxonomists for standard genome sequencing and annotation.</title>
        <authorList>
            <consortium name="The Broad Institute Genomics Platform"/>
            <consortium name="The Broad Institute Genome Sequencing Center for Infectious Disease"/>
            <person name="Wu L."/>
            <person name="Ma J."/>
        </authorList>
    </citation>
    <scope>NUCLEOTIDE SEQUENCE [LARGE SCALE GENOMIC DNA]</scope>
    <source>
        <strain evidence="3">CGMCC 4.7204</strain>
    </source>
</reference>
<dbReference type="Proteomes" id="UP001595767">
    <property type="component" value="Unassembled WGS sequence"/>
</dbReference>
<protein>
    <recommendedName>
        <fullName evidence="4">Prealbumin-like fold domain-containing protein</fullName>
    </recommendedName>
</protein>
<sequence>MRHTLLVLFALAPLTAGAVATADPAPPGAGTLTIHTFTGREPIPVNRADVAITPCGAEQVVATLVSGADGEANMALPDGCYEAKVAKVPGGCALADTAPVRVTVAAGTEARAGFRFQCA</sequence>
<feature type="signal peptide" evidence="1">
    <location>
        <begin position="1"/>
        <end position="18"/>
    </location>
</feature>
<keyword evidence="1" id="KW-0732">Signal</keyword>
<evidence type="ECO:0000313" key="3">
    <source>
        <dbReference type="Proteomes" id="UP001595767"/>
    </source>
</evidence>
<name>A0ABV8LBB6_9NOCA</name>
<organism evidence="2 3">
    <name type="scientific">Nocardia rhizosphaerae</name>
    <dbReference type="NCBI Taxonomy" id="1691571"/>
    <lineage>
        <taxon>Bacteria</taxon>
        <taxon>Bacillati</taxon>
        <taxon>Actinomycetota</taxon>
        <taxon>Actinomycetes</taxon>
        <taxon>Mycobacteriales</taxon>
        <taxon>Nocardiaceae</taxon>
        <taxon>Nocardia</taxon>
    </lineage>
</organism>
<feature type="chain" id="PRO_5046241578" description="Prealbumin-like fold domain-containing protein" evidence="1">
    <location>
        <begin position="19"/>
        <end position="119"/>
    </location>
</feature>
<proteinExistence type="predicted"/>
<accession>A0ABV8LBB6</accession>
<gene>
    <name evidence="2" type="ORF">ACFOW8_21485</name>
</gene>
<comment type="caution">
    <text evidence="2">The sequence shown here is derived from an EMBL/GenBank/DDBJ whole genome shotgun (WGS) entry which is preliminary data.</text>
</comment>
<keyword evidence="3" id="KW-1185">Reference proteome</keyword>